<evidence type="ECO:0000313" key="2">
    <source>
        <dbReference type="Proteomes" id="UP001177003"/>
    </source>
</evidence>
<sequence length="138" mass="15048">MVTGKIPLQPKIYESGRNDNQKAIVVAEQDHPILETDATNRDQSVTGEYKGIFDLGFIAQVVPVGVVYLDTYFKGEISQGTNDIESDDEQLNPKKRKLSFLRGANDVEAGSSSAVSGSSAPPPKRCMLMFDLEDLAIV</sequence>
<gene>
    <name evidence="1" type="ORF">LSALG_LOCUS20019</name>
</gene>
<dbReference type="EMBL" id="OX465080">
    <property type="protein sequence ID" value="CAI9280262.1"/>
    <property type="molecule type" value="Genomic_DNA"/>
</dbReference>
<organism evidence="1 2">
    <name type="scientific">Lactuca saligna</name>
    <name type="common">Willowleaf lettuce</name>
    <dbReference type="NCBI Taxonomy" id="75948"/>
    <lineage>
        <taxon>Eukaryota</taxon>
        <taxon>Viridiplantae</taxon>
        <taxon>Streptophyta</taxon>
        <taxon>Embryophyta</taxon>
        <taxon>Tracheophyta</taxon>
        <taxon>Spermatophyta</taxon>
        <taxon>Magnoliopsida</taxon>
        <taxon>eudicotyledons</taxon>
        <taxon>Gunneridae</taxon>
        <taxon>Pentapetalae</taxon>
        <taxon>asterids</taxon>
        <taxon>campanulids</taxon>
        <taxon>Asterales</taxon>
        <taxon>Asteraceae</taxon>
        <taxon>Cichorioideae</taxon>
        <taxon>Cichorieae</taxon>
        <taxon>Lactucinae</taxon>
        <taxon>Lactuca</taxon>
    </lineage>
</organism>
<keyword evidence="2" id="KW-1185">Reference proteome</keyword>
<dbReference type="AlphaFoldDB" id="A0AA35YUQ1"/>
<dbReference type="Proteomes" id="UP001177003">
    <property type="component" value="Chromosome 4"/>
</dbReference>
<evidence type="ECO:0000313" key="1">
    <source>
        <dbReference type="EMBL" id="CAI9280262.1"/>
    </source>
</evidence>
<proteinExistence type="predicted"/>
<name>A0AA35YUQ1_LACSI</name>
<protein>
    <submittedName>
        <fullName evidence="1">Uncharacterized protein</fullName>
    </submittedName>
</protein>
<reference evidence="1" key="1">
    <citation type="submission" date="2023-04" db="EMBL/GenBank/DDBJ databases">
        <authorList>
            <person name="Vijverberg K."/>
            <person name="Xiong W."/>
            <person name="Schranz E."/>
        </authorList>
    </citation>
    <scope>NUCLEOTIDE SEQUENCE</scope>
</reference>
<accession>A0AA35YUQ1</accession>